<dbReference type="RefSeq" id="XP_005710815.1">
    <property type="nucleotide sequence ID" value="XM_005710758.1"/>
</dbReference>
<dbReference type="Gramene" id="CDF40521">
    <property type="protein sequence ID" value="CDF40521"/>
    <property type="gene ID" value="CHC_T00007236001"/>
</dbReference>
<dbReference type="KEGG" id="ccp:CHC_T00007236001"/>
<accession>R7QSP6</accession>
<evidence type="ECO:0000313" key="1">
    <source>
        <dbReference type="EMBL" id="CDF40521.1"/>
    </source>
</evidence>
<name>R7QSP6_CHOCR</name>
<dbReference type="GeneID" id="17318552"/>
<dbReference type="AlphaFoldDB" id="R7QSP6"/>
<evidence type="ECO:0000313" key="2">
    <source>
        <dbReference type="Proteomes" id="UP000012073"/>
    </source>
</evidence>
<dbReference type="Proteomes" id="UP000012073">
    <property type="component" value="Unassembled WGS sequence"/>
</dbReference>
<sequence>MLLGDRFITVPCLYSLVWLRALFHSGRGRDDFLARC</sequence>
<proteinExistence type="predicted"/>
<gene>
    <name evidence="1" type="ORF">CHC_T00007236001</name>
</gene>
<organism evidence="1 2">
    <name type="scientific">Chondrus crispus</name>
    <name type="common">Carrageen Irish moss</name>
    <name type="synonym">Polymorpha crispa</name>
    <dbReference type="NCBI Taxonomy" id="2769"/>
    <lineage>
        <taxon>Eukaryota</taxon>
        <taxon>Rhodophyta</taxon>
        <taxon>Florideophyceae</taxon>
        <taxon>Rhodymeniophycidae</taxon>
        <taxon>Gigartinales</taxon>
        <taxon>Gigartinaceae</taxon>
        <taxon>Chondrus</taxon>
    </lineage>
</organism>
<dbReference type="EMBL" id="HG002195">
    <property type="protein sequence ID" value="CDF40521.1"/>
    <property type="molecule type" value="Genomic_DNA"/>
</dbReference>
<keyword evidence="2" id="KW-1185">Reference proteome</keyword>
<protein>
    <submittedName>
        <fullName evidence="1">Uncharacterized protein</fullName>
    </submittedName>
</protein>
<reference evidence="2" key="1">
    <citation type="journal article" date="2013" name="Proc. Natl. Acad. Sci. U.S.A.">
        <title>Genome structure and metabolic features in the red seaweed Chondrus crispus shed light on evolution of the Archaeplastida.</title>
        <authorList>
            <person name="Collen J."/>
            <person name="Porcel B."/>
            <person name="Carre W."/>
            <person name="Ball S.G."/>
            <person name="Chaparro C."/>
            <person name="Tonon T."/>
            <person name="Barbeyron T."/>
            <person name="Michel G."/>
            <person name="Noel B."/>
            <person name="Valentin K."/>
            <person name="Elias M."/>
            <person name="Artiguenave F."/>
            <person name="Arun A."/>
            <person name="Aury J.M."/>
            <person name="Barbosa-Neto J.F."/>
            <person name="Bothwell J.H."/>
            <person name="Bouget F.Y."/>
            <person name="Brillet L."/>
            <person name="Cabello-Hurtado F."/>
            <person name="Capella-Gutierrez S."/>
            <person name="Charrier B."/>
            <person name="Cladiere L."/>
            <person name="Cock J.M."/>
            <person name="Coelho S.M."/>
            <person name="Colleoni C."/>
            <person name="Czjzek M."/>
            <person name="Da Silva C."/>
            <person name="Delage L."/>
            <person name="Denoeud F."/>
            <person name="Deschamps P."/>
            <person name="Dittami S.M."/>
            <person name="Gabaldon T."/>
            <person name="Gachon C.M."/>
            <person name="Groisillier A."/>
            <person name="Herve C."/>
            <person name="Jabbari K."/>
            <person name="Katinka M."/>
            <person name="Kloareg B."/>
            <person name="Kowalczyk N."/>
            <person name="Labadie K."/>
            <person name="Leblanc C."/>
            <person name="Lopez P.J."/>
            <person name="McLachlan D.H."/>
            <person name="Meslet-Cladiere L."/>
            <person name="Moustafa A."/>
            <person name="Nehr Z."/>
            <person name="Nyvall Collen P."/>
            <person name="Panaud O."/>
            <person name="Partensky F."/>
            <person name="Poulain J."/>
            <person name="Rensing S.A."/>
            <person name="Rousvoal S."/>
            <person name="Samson G."/>
            <person name="Symeonidi A."/>
            <person name="Weissenbach J."/>
            <person name="Zambounis A."/>
            <person name="Wincker P."/>
            <person name="Boyen C."/>
        </authorList>
    </citation>
    <scope>NUCLEOTIDE SEQUENCE [LARGE SCALE GENOMIC DNA]</scope>
    <source>
        <strain evidence="2">cv. Stackhouse</strain>
    </source>
</reference>